<dbReference type="PANTHER" id="PTHR43855:SF1">
    <property type="entry name" value="THIOSULFATE SULFURTRANSFERASE"/>
    <property type="match status" value="1"/>
</dbReference>
<gene>
    <name evidence="4" type="ORF">NVIE_000340</name>
</gene>
<accession>A0A060HM05</accession>
<evidence type="ECO:0000313" key="5">
    <source>
        <dbReference type="Proteomes" id="UP000027093"/>
    </source>
</evidence>
<protein>
    <recommendedName>
        <fullName evidence="2">Sulfurtransferase</fullName>
    </recommendedName>
</protein>
<dbReference type="STRING" id="926571.NVIE_000340"/>
<dbReference type="KEGG" id="nvn:NVIE_000340"/>
<reference evidence="4 5" key="1">
    <citation type="journal article" date="2014" name="Int. J. Syst. Evol. Microbiol.">
        <title>Nitrososphaera viennensis gen. nov., sp. nov., an aerobic and mesophilic, ammonia-oxidizing archaeon from soil and a member of the archaeal phylum Thaumarchaeota.</title>
        <authorList>
            <person name="Stieglmeier M."/>
            <person name="Klingl A."/>
            <person name="Alves R.J."/>
            <person name="Rittmann S.K."/>
            <person name="Melcher M."/>
            <person name="Leisch N."/>
            <person name="Schleper C."/>
        </authorList>
    </citation>
    <scope>NUCLEOTIDE SEQUENCE [LARGE SCALE GENOMIC DNA]</scope>
    <source>
        <strain evidence="4">EN76</strain>
    </source>
</reference>
<evidence type="ECO:0000256" key="1">
    <source>
        <dbReference type="ARBA" id="ARBA00022737"/>
    </source>
</evidence>
<dbReference type="SUPFAM" id="SSF52821">
    <property type="entry name" value="Rhodanese/Cell cycle control phosphatase"/>
    <property type="match status" value="2"/>
</dbReference>
<dbReference type="EMBL" id="CP007536">
    <property type="protein sequence ID" value="AIC14217.1"/>
    <property type="molecule type" value="Genomic_DNA"/>
</dbReference>
<sequence>MRIIRVATYLPKILSKCERHISLMASYSHPEVLTETDWVASNLKNQSVKILEVDYDPENAYRQGHVPGAHLVWWKRDINDPVRRDIISKQQFEALMSRVGATPDTELVLYGDFNNWFAAFAFWVFQYYGHKKVKIMNGGRKKWELEKREYTKDEPPAESSKYVANPADEGVRAFMPDVRRALERAQEVVLVDVRSPKEFTGEITAPPEYPMEHAQRGGHIPGAKNIPWAQAVKDADGTFKSAEELKALYEGKGVTPDKEVVCYCRIGERSSHSWFVLKYLLGYPSVRNYDGSWTEWGNMIGNPIEK</sequence>
<keyword evidence="5" id="KW-1185">Reference proteome</keyword>
<dbReference type="InterPro" id="IPR001307">
    <property type="entry name" value="Thiosulphate_STrfase_CS"/>
</dbReference>
<dbReference type="InterPro" id="IPR001763">
    <property type="entry name" value="Rhodanese-like_dom"/>
</dbReference>
<dbReference type="CDD" id="cd01449">
    <property type="entry name" value="TST_Repeat_2"/>
    <property type="match status" value="1"/>
</dbReference>
<feature type="domain" description="Rhodanese" evidence="3">
    <location>
        <begin position="44"/>
        <end position="152"/>
    </location>
</feature>
<proteinExistence type="predicted"/>
<dbReference type="PROSITE" id="PS50206">
    <property type="entry name" value="RHODANESE_3"/>
    <property type="match status" value="2"/>
</dbReference>
<dbReference type="HOGENOM" id="CLU_031618_1_3_2"/>
<evidence type="ECO:0000259" key="3">
    <source>
        <dbReference type="PROSITE" id="PS50206"/>
    </source>
</evidence>
<organism evidence="4 5">
    <name type="scientific">Nitrososphaera viennensis EN76</name>
    <dbReference type="NCBI Taxonomy" id="926571"/>
    <lineage>
        <taxon>Archaea</taxon>
        <taxon>Nitrososphaerota</taxon>
        <taxon>Nitrososphaeria</taxon>
        <taxon>Nitrososphaerales</taxon>
        <taxon>Nitrososphaeraceae</taxon>
        <taxon>Nitrososphaera</taxon>
    </lineage>
</organism>
<keyword evidence="1" id="KW-0677">Repeat</keyword>
<dbReference type="SMART" id="SM00450">
    <property type="entry name" value="RHOD"/>
    <property type="match status" value="2"/>
</dbReference>
<dbReference type="InterPro" id="IPR051126">
    <property type="entry name" value="Thiosulfate_sulfurtransferase"/>
</dbReference>
<dbReference type="Proteomes" id="UP000027093">
    <property type="component" value="Chromosome"/>
</dbReference>
<dbReference type="GO" id="GO:0004792">
    <property type="term" value="F:thiosulfate-cyanide sulfurtransferase activity"/>
    <property type="evidence" value="ECO:0007669"/>
    <property type="project" value="InterPro"/>
</dbReference>
<feature type="domain" description="Rhodanese" evidence="3">
    <location>
        <begin position="184"/>
        <end position="305"/>
    </location>
</feature>
<keyword evidence="2 4" id="KW-0808">Transferase</keyword>
<dbReference type="InterPro" id="IPR036873">
    <property type="entry name" value="Rhodanese-like_dom_sf"/>
</dbReference>
<dbReference type="Pfam" id="PF00581">
    <property type="entry name" value="Rhodanese"/>
    <property type="match status" value="2"/>
</dbReference>
<dbReference type="Gene3D" id="3.40.250.10">
    <property type="entry name" value="Rhodanese-like domain"/>
    <property type="match status" value="2"/>
</dbReference>
<evidence type="ECO:0000256" key="2">
    <source>
        <dbReference type="RuleBase" id="RU000507"/>
    </source>
</evidence>
<dbReference type="AlphaFoldDB" id="A0A060HM05"/>
<evidence type="ECO:0000313" key="4">
    <source>
        <dbReference type="EMBL" id="AIC14217.1"/>
    </source>
</evidence>
<name>A0A060HM05_9ARCH</name>
<dbReference type="PANTHER" id="PTHR43855">
    <property type="entry name" value="THIOSULFATE SULFURTRANSFERASE"/>
    <property type="match status" value="1"/>
</dbReference>
<dbReference type="PROSITE" id="PS00683">
    <property type="entry name" value="RHODANESE_2"/>
    <property type="match status" value="1"/>
</dbReference>
<dbReference type="CDD" id="cd01448">
    <property type="entry name" value="TST_Repeat_1"/>
    <property type="match status" value="1"/>
</dbReference>
<dbReference type="PROSITE" id="PS00380">
    <property type="entry name" value="RHODANESE_1"/>
    <property type="match status" value="1"/>
</dbReference>